<evidence type="ECO:0000256" key="1">
    <source>
        <dbReference type="SAM" id="Phobius"/>
    </source>
</evidence>
<dbReference type="InterPro" id="IPR013099">
    <property type="entry name" value="K_chnl_dom"/>
</dbReference>
<dbReference type="Pfam" id="PF07885">
    <property type="entry name" value="Ion_trans_2"/>
    <property type="match status" value="1"/>
</dbReference>
<dbReference type="RefSeq" id="WP_125486763.1">
    <property type="nucleotide sequence ID" value="NZ_RSDW01000001.1"/>
</dbReference>
<feature type="transmembrane region" description="Helical" evidence="1">
    <location>
        <begin position="51"/>
        <end position="75"/>
    </location>
</feature>
<keyword evidence="4" id="KW-1185">Reference proteome</keyword>
<dbReference type="AlphaFoldDB" id="A0A3R9P0R6"/>
<organism evidence="3 4">
    <name type="scientific">Edaphobacter aggregans</name>
    <dbReference type="NCBI Taxonomy" id="570835"/>
    <lineage>
        <taxon>Bacteria</taxon>
        <taxon>Pseudomonadati</taxon>
        <taxon>Acidobacteriota</taxon>
        <taxon>Terriglobia</taxon>
        <taxon>Terriglobales</taxon>
        <taxon>Acidobacteriaceae</taxon>
        <taxon>Edaphobacter</taxon>
    </lineage>
</organism>
<dbReference type="SUPFAM" id="SSF81324">
    <property type="entry name" value="Voltage-gated potassium channels"/>
    <property type="match status" value="1"/>
</dbReference>
<feature type="transmembrane region" description="Helical" evidence="1">
    <location>
        <begin position="115"/>
        <end position="135"/>
    </location>
</feature>
<dbReference type="Proteomes" id="UP000269669">
    <property type="component" value="Unassembled WGS sequence"/>
</dbReference>
<dbReference type="Gene3D" id="1.10.287.70">
    <property type="match status" value="1"/>
</dbReference>
<accession>A0A3R9P0R6</accession>
<protein>
    <recommendedName>
        <fullName evidence="2">Potassium channel domain-containing protein</fullName>
    </recommendedName>
</protein>
<dbReference type="EMBL" id="RSDW01000001">
    <property type="protein sequence ID" value="RSL18394.1"/>
    <property type="molecule type" value="Genomic_DNA"/>
</dbReference>
<keyword evidence="1" id="KW-1133">Transmembrane helix</keyword>
<keyword evidence="1" id="KW-0812">Transmembrane</keyword>
<sequence length="155" mass="17084">MSVHRFGAELPLITVTLWLQSAGVAILIVWVRRALGGDMQELGAIRSAALLVRFTAAVVVLHGMEILLWACFYRWRCLPSWDSSIYFSASSYSTLGCNDLSLPSNWRTLGPLESIIGVLMCGISVSLLFAIVTRLTSRNARSSRKEDRTTVPSPP</sequence>
<evidence type="ECO:0000259" key="2">
    <source>
        <dbReference type="Pfam" id="PF07885"/>
    </source>
</evidence>
<feature type="domain" description="Potassium channel" evidence="2">
    <location>
        <begin position="67"/>
        <end position="133"/>
    </location>
</feature>
<evidence type="ECO:0000313" key="4">
    <source>
        <dbReference type="Proteomes" id="UP000269669"/>
    </source>
</evidence>
<dbReference type="OrthoDB" id="9813518at2"/>
<proteinExistence type="predicted"/>
<keyword evidence="1" id="KW-0472">Membrane</keyword>
<feature type="transmembrane region" description="Helical" evidence="1">
    <location>
        <begin position="12"/>
        <end position="31"/>
    </location>
</feature>
<reference evidence="3 4" key="1">
    <citation type="submission" date="2018-12" db="EMBL/GenBank/DDBJ databases">
        <title>Sequencing of bacterial isolates from soil warming experiment in Harvard Forest, Massachusetts, USA.</title>
        <authorList>
            <person name="Deangelis K."/>
        </authorList>
    </citation>
    <scope>NUCLEOTIDE SEQUENCE [LARGE SCALE GENOMIC DNA]</scope>
    <source>
        <strain evidence="3 4">EB153</strain>
    </source>
</reference>
<name>A0A3R9P0R6_9BACT</name>
<comment type="caution">
    <text evidence="3">The sequence shown here is derived from an EMBL/GenBank/DDBJ whole genome shotgun (WGS) entry which is preliminary data.</text>
</comment>
<evidence type="ECO:0000313" key="3">
    <source>
        <dbReference type="EMBL" id="RSL18394.1"/>
    </source>
</evidence>
<gene>
    <name evidence="3" type="ORF">EDE15_3963</name>
</gene>